<dbReference type="GO" id="GO:0004416">
    <property type="term" value="F:hydroxyacylglutathione hydrolase activity"/>
    <property type="evidence" value="ECO:0007669"/>
    <property type="project" value="UniProtKB-EC"/>
</dbReference>
<dbReference type="Gene3D" id="3.60.15.10">
    <property type="entry name" value="Ribonuclease Z/Hydroxyacylglutathione hydrolase-like"/>
    <property type="match status" value="1"/>
</dbReference>
<dbReference type="PANTHER" id="PTHR11935">
    <property type="entry name" value="BETA LACTAMASE DOMAIN"/>
    <property type="match status" value="1"/>
</dbReference>
<keyword evidence="8" id="KW-0862">Zinc</keyword>
<dbReference type="Proteomes" id="UP000078555">
    <property type="component" value="Unassembled WGS sequence"/>
</dbReference>
<feature type="domain" description="Metallo-beta-lactamase" evidence="10">
    <location>
        <begin position="75"/>
        <end position="236"/>
    </location>
</feature>
<proteinExistence type="inferred from homology"/>
<evidence type="ECO:0000256" key="4">
    <source>
        <dbReference type="ARBA" id="ARBA00006759"/>
    </source>
</evidence>
<evidence type="ECO:0000313" key="13">
    <source>
        <dbReference type="Proteomes" id="UP000078550"/>
    </source>
</evidence>
<dbReference type="SMART" id="SM00849">
    <property type="entry name" value="Lactamase_B"/>
    <property type="match status" value="1"/>
</dbReference>
<comment type="catalytic activity">
    <reaction evidence="1">
        <text>an S-(2-hydroxyacyl)glutathione + H2O = a 2-hydroxy carboxylate + glutathione + H(+)</text>
        <dbReference type="Rhea" id="RHEA:21864"/>
        <dbReference type="ChEBI" id="CHEBI:15377"/>
        <dbReference type="ChEBI" id="CHEBI:15378"/>
        <dbReference type="ChEBI" id="CHEBI:57925"/>
        <dbReference type="ChEBI" id="CHEBI:58896"/>
        <dbReference type="ChEBI" id="CHEBI:71261"/>
        <dbReference type="EC" id="3.1.2.6"/>
    </reaction>
</comment>
<reference evidence="12" key="2">
    <citation type="submission" date="2016-05" db="EMBL/GenBank/DDBJ databases">
        <authorList>
            <person name="Lavstsen T."/>
            <person name="Jespersen J.S."/>
        </authorList>
    </citation>
    <scope>NUCLEOTIDE SEQUENCE [LARGE SCALE GENOMIC DNA]</scope>
</reference>
<evidence type="ECO:0000256" key="8">
    <source>
        <dbReference type="ARBA" id="ARBA00022833"/>
    </source>
</evidence>
<evidence type="ECO:0000313" key="14">
    <source>
        <dbReference type="Proteomes" id="UP000078555"/>
    </source>
</evidence>
<keyword evidence="14" id="KW-1185">Reference proteome</keyword>
<dbReference type="GO" id="GO:0046872">
    <property type="term" value="F:metal ion binding"/>
    <property type="evidence" value="ECO:0007669"/>
    <property type="project" value="UniProtKB-KW"/>
</dbReference>
<name>A0A1A8ZLM0_PLAOA</name>
<dbReference type="InterPro" id="IPR036866">
    <property type="entry name" value="RibonucZ/Hydroxyglut_hydro"/>
</dbReference>
<protein>
    <recommendedName>
        <fullName evidence="5">hydroxyacylglutathione hydrolase</fullName>
        <ecNumber evidence="5">3.1.2.6</ecNumber>
    </recommendedName>
    <alternativeName>
        <fullName evidence="9">Glyoxalase II</fullName>
    </alternativeName>
</protein>
<dbReference type="EC" id="3.1.2.6" evidence="5"/>
<dbReference type="PANTHER" id="PTHR11935:SF94">
    <property type="entry name" value="TENZING NORGAY, ISOFORM C"/>
    <property type="match status" value="1"/>
</dbReference>
<evidence type="ECO:0000256" key="1">
    <source>
        <dbReference type="ARBA" id="ARBA00001623"/>
    </source>
</evidence>
<gene>
    <name evidence="11" type="ORF">POVWA1_049360</name>
    <name evidence="12" type="ORF">POVWA2_048400</name>
</gene>
<evidence type="ECO:0000256" key="7">
    <source>
        <dbReference type="ARBA" id="ARBA00022801"/>
    </source>
</evidence>
<evidence type="ECO:0000256" key="3">
    <source>
        <dbReference type="ARBA" id="ARBA00004963"/>
    </source>
</evidence>
<sequence>MSMNRMKITKALFTLSCITYTKGKHLSICRKLFFENDYFKRSITYSTHMRNGKKYFILRENYFNTNVIVVPIYKDNYSYIFYNEKDDGIAVDPSDHRAIMDICEKENIKIKHVLCTHKHADHNSGNFFFYDKKINVYGIKEGNNRYINRNIEHVSNFEVSDFKITAHLSHFHCTNHIAYLIENCKKNNEKKIFFTGDFLFICGIGKNFEGKNKDMFNAIKALKEMDKKNTYIFCGHEYTRSNIQFALSIDQSNDHLTNFYERLLKIEQDIPTVPSTLEEEFLYNPFLRCDEDNIRQAIRTYAKRNNYVIGENIDYLVLLRRMKDNFQNGPYL</sequence>
<evidence type="ECO:0000256" key="5">
    <source>
        <dbReference type="ARBA" id="ARBA00011917"/>
    </source>
</evidence>
<dbReference type="SUPFAM" id="SSF56281">
    <property type="entry name" value="Metallo-hydrolase/oxidoreductase"/>
    <property type="match status" value="1"/>
</dbReference>
<dbReference type="AlphaFoldDB" id="A0A1A8ZLM0"/>
<organism evidence="12 13">
    <name type="scientific">Plasmodium ovale wallikeri</name>
    <dbReference type="NCBI Taxonomy" id="864142"/>
    <lineage>
        <taxon>Eukaryota</taxon>
        <taxon>Sar</taxon>
        <taxon>Alveolata</taxon>
        <taxon>Apicomplexa</taxon>
        <taxon>Aconoidasida</taxon>
        <taxon>Haemosporida</taxon>
        <taxon>Plasmodiidae</taxon>
        <taxon>Plasmodium</taxon>
        <taxon>Plasmodium (Plasmodium)</taxon>
    </lineage>
</organism>
<dbReference type="EMBL" id="FLRE01000174">
    <property type="protein sequence ID" value="SBT44713.1"/>
    <property type="molecule type" value="Genomic_DNA"/>
</dbReference>
<keyword evidence="6" id="KW-0479">Metal-binding</keyword>
<dbReference type="EMBL" id="FLRD01000133">
    <property type="protein sequence ID" value="SBT44201.1"/>
    <property type="molecule type" value="Genomic_DNA"/>
</dbReference>
<dbReference type="Pfam" id="PF00753">
    <property type="entry name" value="Lactamase_B"/>
    <property type="match status" value="1"/>
</dbReference>
<dbReference type="CDD" id="cd07723">
    <property type="entry name" value="hydroxyacylglutathione_hydrolase_MBL-fold"/>
    <property type="match status" value="1"/>
</dbReference>
<evidence type="ECO:0000259" key="10">
    <source>
        <dbReference type="SMART" id="SM00849"/>
    </source>
</evidence>
<evidence type="ECO:0000256" key="2">
    <source>
        <dbReference type="ARBA" id="ARBA00001947"/>
    </source>
</evidence>
<dbReference type="InterPro" id="IPR032282">
    <property type="entry name" value="HAGH_C"/>
</dbReference>
<dbReference type="Proteomes" id="UP000078550">
    <property type="component" value="Unassembled WGS sequence"/>
</dbReference>
<evidence type="ECO:0000256" key="9">
    <source>
        <dbReference type="ARBA" id="ARBA00031044"/>
    </source>
</evidence>
<reference evidence="13 14" key="1">
    <citation type="submission" date="2016-05" db="EMBL/GenBank/DDBJ databases">
        <authorList>
            <person name="Naeem Raeece"/>
        </authorList>
    </citation>
    <scope>NUCLEOTIDE SEQUENCE [LARGE SCALE GENOMIC DNA]</scope>
</reference>
<comment type="similarity">
    <text evidence="4">Belongs to the metallo-beta-lactamase superfamily. Glyoxalase II family.</text>
</comment>
<dbReference type="InterPro" id="IPR001279">
    <property type="entry name" value="Metallo-B-lactamas"/>
</dbReference>
<keyword evidence="7" id="KW-0378">Hydrolase</keyword>
<dbReference type="InterPro" id="IPR035680">
    <property type="entry name" value="Clx_II_MBL"/>
</dbReference>
<evidence type="ECO:0000313" key="12">
    <source>
        <dbReference type="EMBL" id="SBT44713.1"/>
    </source>
</evidence>
<evidence type="ECO:0000313" key="11">
    <source>
        <dbReference type="EMBL" id="SBT44201.1"/>
    </source>
</evidence>
<evidence type="ECO:0000256" key="6">
    <source>
        <dbReference type="ARBA" id="ARBA00022723"/>
    </source>
</evidence>
<comment type="pathway">
    <text evidence="3">Secondary metabolite metabolism; methylglyoxal degradation; (R)-lactate from methylglyoxal: step 2/2.</text>
</comment>
<comment type="cofactor">
    <cofactor evidence="2">
        <name>Zn(2+)</name>
        <dbReference type="ChEBI" id="CHEBI:29105"/>
    </cofactor>
</comment>
<dbReference type="Pfam" id="PF16123">
    <property type="entry name" value="HAGH_C"/>
    <property type="match status" value="1"/>
</dbReference>
<accession>A0A1A8ZLM0</accession>